<organism evidence="2">
    <name type="scientific">Aliivibrio wodanis</name>
    <dbReference type="NCBI Taxonomy" id="80852"/>
    <lineage>
        <taxon>Bacteria</taxon>
        <taxon>Pseudomonadati</taxon>
        <taxon>Pseudomonadota</taxon>
        <taxon>Gammaproteobacteria</taxon>
        <taxon>Vibrionales</taxon>
        <taxon>Vibrionaceae</taxon>
        <taxon>Aliivibrio</taxon>
    </lineage>
</organism>
<keyword evidence="2" id="KW-0614">Plasmid</keyword>
<dbReference type="RefSeq" id="WP_192957912.1">
    <property type="nucleotide sequence ID" value="NZ_LR721753.1"/>
</dbReference>
<reference evidence="2" key="1">
    <citation type="submission" date="2019-09" db="EMBL/GenBank/DDBJ databases">
        <authorList>
            <person name="Hjerde E."/>
        </authorList>
    </citation>
    <scope>NUCLEOTIDE SEQUENCE [LARGE SCALE GENOMIC DNA]</scope>
    <source>
        <strain evidence="2">06/09/160</strain>
        <plasmid evidence="2">pAWOD_2</plasmid>
    </source>
</reference>
<evidence type="ECO:0000313" key="2">
    <source>
        <dbReference type="EMBL" id="VVV07030.1"/>
    </source>
</evidence>
<geneLocation type="plasmid" evidence="2">
    <name>pAWOD_2</name>
</geneLocation>
<name>A0A5Q4ZYV7_9GAMM</name>
<gene>
    <name evidence="2" type="ORF">AW0309160_04524</name>
</gene>
<keyword evidence="1" id="KW-0812">Transmembrane</keyword>
<sequence length="342" mass="38935">MKRQLSNSITSFIIVAALVISPVTYSFFSPIWFITDFIRDGNWWLKMTREAIFQDERMSNYDEIMKQAKTLSEGLNDQKNANQSAEIQAKTSAISITENNYSEERYSAPFLNQYICGVINESLGQTNTTSNESSHCNEQKEESTFHIITGAMNNETPTNISFFNHIKTESKNSPQNGKDKQFLETFSMQLSDTSQILNNYSLLNEDELVKASNFIELIFGSDIRAPSAEQISLIGLPQGPIELQKLRKSLLYKGFIDDSLKRRTLINNKARDAAFINDGSTLAHSERIESLNQVQMTPEITRHLALYYSKSLNSTLTKLEKSLRSETLQALKLKDIRINHED</sequence>
<dbReference type="AlphaFoldDB" id="A0A5Q4ZYV7"/>
<feature type="transmembrane region" description="Helical" evidence="1">
    <location>
        <begin position="12"/>
        <end position="33"/>
    </location>
</feature>
<proteinExistence type="predicted"/>
<accession>A0A5Q4ZYV7</accession>
<keyword evidence="1" id="KW-1133">Transmembrane helix</keyword>
<protein>
    <submittedName>
        <fullName evidence="2">Uncharacterized protein</fullName>
    </submittedName>
</protein>
<dbReference type="EMBL" id="LR721753">
    <property type="protein sequence ID" value="VVV07030.1"/>
    <property type="molecule type" value="Genomic_DNA"/>
</dbReference>
<evidence type="ECO:0000256" key="1">
    <source>
        <dbReference type="SAM" id="Phobius"/>
    </source>
</evidence>
<keyword evidence="1" id="KW-0472">Membrane</keyword>